<protein>
    <submittedName>
        <fullName evidence="4">Glutamate-1-semialdehyde 2,1-aminomutase</fullName>
        <ecNumber evidence="4">5.4.3.8</ecNumber>
    </submittedName>
</protein>
<proteinExistence type="inferred from homology"/>
<dbReference type="InterPro" id="IPR015424">
    <property type="entry name" value="PyrdxlP-dep_Trfase"/>
</dbReference>
<organism evidence="4 5">
    <name type="scientific">Thermosulfidibacter takaii (strain DSM 17441 / JCM 13301 / NBRC 103674 / ABI70S6)</name>
    <dbReference type="NCBI Taxonomy" id="1298851"/>
    <lineage>
        <taxon>Bacteria</taxon>
        <taxon>Pseudomonadati</taxon>
        <taxon>Thermosulfidibacterota</taxon>
        <taxon>Thermosulfidibacteria</taxon>
        <taxon>Thermosulfidibacterales</taxon>
        <taxon>Thermosulfidibacteraceae</taxon>
    </lineage>
</organism>
<comment type="cofactor">
    <cofactor evidence="1">
        <name>pyridoxal 5'-phosphate</name>
        <dbReference type="ChEBI" id="CHEBI:597326"/>
    </cofactor>
</comment>
<comment type="similarity">
    <text evidence="3">Belongs to the class-III pyridoxal-phosphate-dependent aminotransferase family.</text>
</comment>
<keyword evidence="5" id="KW-1185">Reference proteome</keyword>
<dbReference type="EC" id="5.4.3.8" evidence="4"/>
<dbReference type="AlphaFoldDB" id="A0A0S3QTV7"/>
<dbReference type="InterPro" id="IPR015422">
    <property type="entry name" value="PyrdxlP-dep_Trfase_small"/>
</dbReference>
<dbReference type="GO" id="GO:0042286">
    <property type="term" value="F:glutamate-1-semialdehyde 2,1-aminomutase activity"/>
    <property type="evidence" value="ECO:0007669"/>
    <property type="project" value="UniProtKB-EC"/>
</dbReference>
<sequence length="435" mass="48831">MSYEEKTVKSSELFNVAIRLMPGGVSHNLRYFPPYPFFVSKAEGPYLWDVDGNRYVDYWMGHYAHILGHRCPDVVEEVTSFIEKRGYHFGLVNPEELELARFVTELVPSAEAVRFCTSGTEAAMYAVRLARAFTDRDIVLKVRGGWHGASTDLSKGISWPFEEKETLGVPEKILDNVQLIYFNDWEKTVEIIERYSDRIACAIIEPVIGVGGFIPAEKDYLANLKAKLESIGALLIFDEVISGFRVSIGGYQQVVGITPDLTVLGKVLGGGFPIGAVAGRKDVLELGAHNRKKPERVLMGGGTFSCNPISMVAGTVVLKKLKENPDIYHYLKILTLRLREALEQVGSEFGVNVKTTGFGSLFMIHFMKEDVPLRSPDDICRYTHWEVRDTEFRRLMAERGVHMIHAGGALSTAHTESDLEFTVEAFKKSLEEWRP</sequence>
<evidence type="ECO:0000313" key="5">
    <source>
        <dbReference type="Proteomes" id="UP000063234"/>
    </source>
</evidence>
<dbReference type="Gene3D" id="3.40.640.10">
    <property type="entry name" value="Type I PLP-dependent aspartate aminotransferase-like (Major domain)"/>
    <property type="match status" value="1"/>
</dbReference>
<dbReference type="Gene3D" id="3.90.1150.10">
    <property type="entry name" value="Aspartate Aminotransferase, domain 1"/>
    <property type="match status" value="1"/>
</dbReference>
<dbReference type="InterPro" id="IPR049704">
    <property type="entry name" value="Aminotrans_3_PPA_site"/>
</dbReference>
<reference evidence="5" key="1">
    <citation type="journal article" date="2018" name="Science">
        <title>A primordial and reversible TCA cycle in a facultatively chemolithoautotrophic thermophile.</title>
        <authorList>
            <person name="Nunoura T."/>
            <person name="Chikaraishi Y."/>
            <person name="Izaki R."/>
            <person name="Suwa T."/>
            <person name="Sato T."/>
            <person name="Harada T."/>
            <person name="Mori K."/>
            <person name="Kato Y."/>
            <person name="Miyazaki M."/>
            <person name="Shimamura S."/>
            <person name="Yanagawa K."/>
            <person name="Shuto A."/>
            <person name="Ohkouchi N."/>
            <person name="Fujita N."/>
            <person name="Takaki Y."/>
            <person name="Atomi H."/>
            <person name="Takai K."/>
        </authorList>
    </citation>
    <scope>NUCLEOTIDE SEQUENCE [LARGE SCALE GENOMIC DNA]</scope>
    <source>
        <strain evidence="5">DSM 17441 / JCM 13301 / NBRC 103674 / ABI70S6</strain>
    </source>
</reference>
<evidence type="ECO:0000313" key="4">
    <source>
        <dbReference type="EMBL" id="BAT71769.1"/>
    </source>
</evidence>
<dbReference type="RefSeq" id="WP_068549765.1">
    <property type="nucleotide sequence ID" value="NZ_AP013035.1"/>
</dbReference>
<dbReference type="OrthoDB" id="9807885at2"/>
<name>A0A0S3QTV7_THET7</name>
<dbReference type="KEGG" id="ttk:TST_0971"/>
<dbReference type="Pfam" id="PF00202">
    <property type="entry name" value="Aminotran_3"/>
    <property type="match status" value="1"/>
</dbReference>
<dbReference type="InterPro" id="IPR005814">
    <property type="entry name" value="Aminotrans_3"/>
</dbReference>
<dbReference type="PROSITE" id="PS00600">
    <property type="entry name" value="AA_TRANSFER_CLASS_3"/>
    <property type="match status" value="1"/>
</dbReference>
<dbReference type="Proteomes" id="UP000063234">
    <property type="component" value="Chromosome"/>
</dbReference>
<dbReference type="PANTHER" id="PTHR43713">
    <property type="entry name" value="GLUTAMATE-1-SEMIALDEHYDE 2,1-AMINOMUTASE"/>
    <property type="match status" value="1"/>
</dbReference>
<dbReference type="PATRIC" id="fig|1298851.3.peg.1010"/>
<dbReference type="STRING" id="1298851.TST_0971"/>
<accession>A0A0S3QTV7</accession>
<dbReference type="CDD" id="cd00610">
    <property type="entry name" value="OAT_like"/>
    <property type="match status" value="1"/>
</dbReference>
<evidence type="ECO:0000256" key="1">
    <source>
        <dbReference type="ARBA" id="ARBA00001933"/>
    </source>
</evidence>
<keyword evidence="4" id="KW-0413">Isomerase</keyword>
<dbReference type="GO" id="GO:0030170">
    <property type="term" value="F:pyridoxal phosphate binding"/>
    <property type="evidence" value="ECO:0007669"/>
    <property type="project" value="InterPro"/>
</dbReference>
<dbReference type="EMBL" id="AP013035">
    <property type="protein sequence ID" value="BAT71769.1"/>
    <property type="molecule type" value="Genomic_DNA"/>
</dbReference>
<keyword evidence="2 3" id="KW-0663">Pyridoxal phosphate</keyword>
<dbReference type="SUPFAM" id="SSF53383">
    <property type="entry name" value="PLP-dependent transferases"/>
    <property type="match status" value="1"/>
</dbReference>
<dbReference type="GO" id="GO:0008483">
    <property type="term" value="F:transaminase activity"/>
    <property type="evidence" value="ECO:0007669"/>
    <property type="project" value="InterPro"/>
</dbReference>
<dbReference type="InterPro" id="IPR015421">
    <property type="entry name" value="PyrdxlP-dep_Trfase_major"/>
</dbReference>
<gene>
    <name evidence="4" type="ORF">TST_0971</name>
</gene>
<dbReference type="PANTHER" id="PTHR43713:SF3">
    <property type="entry name" value="GLUTAMATE-1-SEMIALDEHYDE 2,1-AMINOMUTASE 1, CHLOROPLASTIC-RELATED"/>
    <property type="match status" value="1"/>
</dbReference>
<evidence type="ECO:0000256" key="2">
    <source>
        <dbReference type="ARBA" id="ARBA00022898"/>
    </source>
</evidence>
<evidence type="ECO:0000256" key="3">
    <source>
        <dbReference type="RuleBase" id="RU003560"/>
    </source>
</evidence>